<dbReference type="RefSeq" id="WP_077023321.1">
    <property type="nucleotide sequence ID" value="NZ_CP017641.1"/>
</dbReference>
<feature type="transmembrane region" description="Helical" evidence="1">
    <location>
        <begin position="107"/>
        <end position="129"/>
    </location>
</feature>
<proteinExistence type="predicted"/>
<dbReference type="KEGG" id="fmr:Fuma_01173"/>
<feature type="transmembrane region" description="Helical" evidence="1">
    <location>
        <begin position="136"/>
        <end position="154"/>
    </location>
</feature>
<evidence type="ECO:0000256" key="1">
    <source>
        <dbReference type="SAM" id="Phobius"/>
    </source>
</evidence>
<gene>
    <name evidence="2" type="ORF">Fuma_01173</name>
</gene>
<feature type="transmembrane region" description="Helical" evidence="1">
    <location>
        <begin position="51"/>
        <end position="74"/>
    </location>
</feature>
<keyword evidence="1" id="KW-1133">Transmembrane helix</keyword>
<dbReference type="InterPro" id="IPR005325">
    <property type="entry name" value="DUF308_memb"/>
</dbReference>
<dbReference type="EMBL" id="CP017641">
    <property type="protein sequence ID" value="APZ91584.1"/>
    <property type="molecule type" value="Genomic_DNA"/>
</dbReference>
<keyword evidence="1" id="KW-0472">Membrane</keyword>
<name>A0A1P8WC16_9PLAN</name>
<feature type="transmembrane region" description="Helical" evidence="1">
    <location>
        <begin position="25"/>
        <end position="45"/>
    </location>
</feature>
<dbReference type="PANTHER" id="PTHR34989">
    <property type="entry name" value="PROTEIN HDED"/>
    <property type="match status" value="1"/>
</dbReference>
<evidence type="ECO:0000313" key="3">
    <source>
        <dbReference type="Proteomes" id="UP000187735"/>
    </source>
</evidence>
<dbReference type="STRING" id="1891926.Fuma_01173"/>
<evidence type="ECO:0000313" key="2">
    <source>
        <dbReference type="EMBL" id="APZ91584.1"/>
    </source>
</evidence>
<keyword evidence="3" id="KW-1185">Reference proteome</keyword>
<accession>A0A1P8WC16</accession>
<dbReference type="Proteomes" id="UP000187735">
    <property type="component" value="Chromosome"/>
</dbReference>
<feature type="transmembrane region" description="Helical" evidence="1">
    <location>
        <begin position="160"/>
        <end position="183"/>
    </location>
</feature>
<dbReference type="OrthoDB" id="9815400at2"/>
<feature type="transmembrane region" description="Helical" evidence="1">
    <location>
        <begin position="81"/>
        <end position="101"/>
    </location>
</feature>
<dbReference type="GO" id="GO:0005886">
    <property type="term" value="C:plasma membrane"/>
    <property type="evidence" value="ECO:0007669"/>
    <property type="project" value="TreeGrafter"/>
</dbReference>
<dbReference type="InterPro" id="IPR052712">
    <property type="entry name" value="Acid_resist_chaperone_HdeD"/>
</dbReference>
<dbReference type="AlphaFoldDB" id="A0A1P8WC16"/>
<reference evidence="2 3" key="1">
    <citation type="journal article" date="2016" name="Front. Microbiol.">
        <title>Fuerstia marisgermanicae gen. nov., sp. nov., an Unusual Member of the Phylum Planctomycetes from the German Wadden Sea.</title>
        <authorList>
            <person name="Kohn T."/>
            <person name="Heuer A."/>
            <person name="Jogler M."/>
            <person name="Vollmers J."/>
            <person name="Boedeker C."/>
            <person name="Bunk B."/>
            <person name="Rast P."/>
            <person name="Borchert D."/>
            <person name="Glockner I."/>
            <person name="Freese H.M."/>
            <person name="Klenk H.P."/>
            <person name="Overmann J."/>
            <person name="Kaster A.K."/>
            <person name="Rohde M."/>
            <person name="Wiegand S."/>
            <person name="Jogler C."/>
        </authorList>
    </citation>
    <scope>NUCLEOTIDE SEQUENCE [LARGE SCALE GENOMIC DNA]</scope>
    <source>
        <strain evidence="2 3">NH11</strain>
    </source>
</reference>
<protein>
    <submittedName>
        <fullName evidence="2">Acid-resistance membrane protein</fullName>
    </submittedName>
</protein>
<sequence length="199" mass="21383">MTGVKETALNDCTLSEELGAIKKNWWAMLLAGIVFTLGGLTAMAFPFLSSLSITMTLGIVSLVCGAVTIVTSFFAGRWGLFFMQLFYGVAYLVIGGLMVYSPIATNAAITLLIAAFAIAGGFFRCIAAVAMRFPRWGWTMVGGIINIVFGFYIISLFPGVALWLLGLLVGVDLFIAGVSWMLLSFDAKRLPNTIVHEAS</sequence>
<organism evidence="2 3">
    <name type="scientific">Fuerstiella marisgermanici</name>
    <dbReference type="NCBI Taxonomy" id="1891926"/>
    <lineage>
        <taxon>Bacteria</taxon>
        <taxon>Pseudomonadati</taxon>
        <taxon>Planctomycetota</taxon>
        <taxon>Planctomycetia</taxon>
        <taxon>Planctomycetales</taxon>
        <taxon>Planctomycetaceae</taxon>
        <taxon>Fuerstiella</taxon>
    </lineage>
</organism>
<dbReference type="Pfam" id="PF03729">
    <property type="entry name" value="DUF308"/>
    <property type="match status" value="1"/>
</dbReference>
<keyword evidence="1" id="KW-0812">Transmembrane</keyword>
<dbReference type="PANTHER" id="PTHR34989:SF1">
    <property type="entry name" value="PROTEIN HDED"/>
    <property type="match status" value="1"/>
</dbReference>